<evidence type="ECO:0000256" key="7">
    <source>
        <dbReference type="ARBA" id="ARBA00022927"/>
    </source>
</evidence>
<feature type="compositionally biased region" description="Low complexity" evidence="10">
    <location>
        <begin position="224"/>
        <end position="241"/>
    </location>
</feature>
<dbReference type="Gene3D" id="1.20.5.420">
    <property type="entry name" value="Immunoglobulin FC, subunit C"/>
    <property type="match status" value="1"/>
</dbReference>
<evidence type="ECO:0000256" key="5">
    <source>
        <dbReference type="ARBA" id="ARBA00022490"/>
    </source>
</evidence>
<evidence type="ECO:0000256" key="1">
    <source>
        <dbReference type="ARBA" id="ARBA00004481"/>
    </source>
</evidence>
<keyword evidence="8" id="KW-0472">Membrane</keyword>
<accession>A0AAV9IPV8</accession>
<evidence type="ECO:0000256" key="9">
    <source>
        <dbReference type="SAM" id="Coils"/>
    </source>
</evidence>
<keyword evidence="14" id="KW-1185">Reference proteome</keyword>
<dbReference type="PANTHER" id="PTHR46009:SF1">
    <property type="entry name" value="VACUOLAR PROTEIN SORTING-ASSOCIATED PROTEIN VTA1 HOMOLOG"/>
    <property type="match status" value="1"/>
</dbReference>
<dbReference type="GO" id="GO:0010008">
    <property type="term" value="C:endosome membrane"/>
    <property type="evidence" value="ECO:0007669"/>
    <property type="project" value="UniProtKB-SubCell"/>
</dbReference>
<dbReference type="InterPro" id="IPR044538">
    <property type="entry name" value="Vta1-like"/>
</dbReference>
<evidence type="ECO:0008006" key="15">
    <source>
        <dbReference type="Google" id="ProtNLM"/>
    </source>
</evidence>
<comment type="similarity">
    <text evidence="3">Belongs to the VTA1 family.</text>
</comment>
<dbReference type="GO" id="GO:0015031">
    <property type="term" value="P:protein transport"/>
    <property type="evidence" value="ECO:0007669"/>
    <property type="project" value="UniProtKB-KW"/>
</dbReference>
<keyword evidence="7" id="KW-0653">Protein transport</keyword>
<evidence type="ECO:0000256" key="4">
    <source>
        <dbReference type="ARBA" id="ARBA00022448"/>
    </source>
</evidence>
<feature type="compositionally biased region" description="Polar residues" evidence="10">
    <location>
        <begin position="291"/>
        <end position="300"/>
    </location>
</feature>
<dbReference type="PANTHER" id="PTHR46009">
    <property type="entry name" value="VACUOLAR PROTEIN SORTING-ASSOCIATED PROTEIN VTA1 HOMOLOG"/>
    <property type="match status" value="1"/>
</dbReference>
<comment type="caution">
    <text evidence="13">The sequence shown here is derived from an EMBL/GenBank/DDBJ whole genome shotgun (WGS) entry which is preliminary data.</text>
</comment>
<dbReference type="AlphaFoldDB" id="A0AAV9IPV8"/>
<evidence type="ECO:0000313" key="14">
    <source>
        <dbReference type="Proteomes" id="UP001301350"/>
    </source>
</evidence>
<keyword evidence="4" id="KW-0813">Transport</keyword>
<dbReference type="Pfam" id="PF04652">
    <property type="entry name" value="Vta1"/>
    <property type="match status" value="1"/>
</dbReference>
<evidence type="ECO:0000256" key="8">
    <source>
        <dbReference type="ARBA" id="ARBA00023136"/>
    </source>
</evidence>
<comment type="subcellular location">
    <subcellularLocation>
        <location evidence="2">Cytoplasm</location>
    </subcellularLocation>
    <subcellularLocation>
        <location evidence="1">Endosome membrane</location>
        <topology evidence="1">Peripheral membrane protein</topology>
    </subcellularLocation>
</comment>
<name>A0AAV9IPV8_CYACA</name>
<evidence type="ECO:0000259" key="12">
    <source>
        <dbReference type="Pfam" id="PF18097"/>
    </source>
</evidence>
<proteinExistence type="inferred from homology"/>
<dbReference type="Gene3D" id="1.25.40.270">
    <property type="entry name" value="Vacuolar protein sorting-associated protein vta1"/>
    <property type="match status" value="1"/>
</dbReference>
<sequence length="362" mass="39263">MSPTSLPPSLKPVAPFFARGKEVERVAPIASYYTRLYGVERGLEIRQQLEGRAEERAARDFLQREMAALEQLKQRLVADSALAPTFRNASAAYVELFARDIFQRADAEDRQSEAGADMRTAEAFYAASVFFEALRQFHTAPQSVSDAGEADAVEAEARAWQDIEDKIRYCRYKCASIRKALREGQRPERGSFGEEASHEADEAYRQVQETAMHFGGMGVGSRGAPAEASPPASSSSVEPNSRQAAFAPASSGNGRVEWEVARDRTSASNGARGTFRQDADHAAEMPAESPPNRQAPSTATPPVIESPARSSPASSVIPVGQRKNATRHVRAALSALDFHDAPTAMNELRAALDILTEVSPPG</sequence>
<evidence type="ECO:0000256" key="2">
    <source>
        <dbReference type="ARBA" id="ARBA00004496"/>
    </source>
</evidence>
<dbReference type="Proteomes" id="UP001301350">
    <property type="component" value="Unassembled WGS sequence"/>
</dbReference>
<keyword evidence="6" id="KW-0967">Endosome</keyword>
<reference evidence="13 14" key="1">
    <citation type="submission" date="2022-07" db="EMBL/GenBank/DDBJ databases">
        <title>Genome-wide signatures of adaptation to extreme environments.</title>
        <authorList>
            <person name="Cho C.H."/>
            <person name="Yoon H.S."/>
        </authorList>
    </citation>
    <scope>NUCLEOTIDE SEQUENCE [LARGE SCALE GENOMIC DNA]</scope>
    <source>
        <strain evidence="13 14">DBV 063 E5</strain>
    </source>
</reference>
<dbReference type="GO" id="GO:0032511">
    <property type="term" value="P:late endosome to vacuole transport via multivesicular body sorting pathway"/>
    <property type="evidence" value="ECO:0007669"/>
    <property type="project" value="InterPro"/>
</dbReference>
<dbReference type="InterPro" id="IPR023175">
    <property type="entry name" value="Vta1/CALS_N_sf"/>
</dbReference>
<evidence type="ECO:0000313" key="13">
    <source>
        <dbReference type="EMBL" id="KAK4534106.1"/>
    </source>
</evidence>
<evidence type="ECO:0000256" key="10">
    <source>
        <dbReference type="SAM" id="MobiDB-lite"/>
    </source>
</evidence>
<dbReference type="InterPro" id="IPR039431">
    <property type="entry name" value="Vta1/CALS_N"/>
</dbReference>
<dbReference type="GO" id="GO:0005771">
    <property type="term" value="C:multivesicular body"/>
    <property type="evidence" value="ECO:0007669"/>
    <property type="project" value="TreeGrafter"/>
</dbReference>
<feature type="coiled-coil region" evidence="9">
    <location>
        <begin position="52"/>
        <end position="79"/>
    </location>
</feature>
<gene>
    <name evidence="13" type="ORF">CDCA_CDCA01G0131</name>
</gene>
<dbReference type="InterPro" id="IPR041212">
    <property type="entry name" value="Vta1_C"/>
</dbReference>
<protein>
    <recommendedName>
        <fullName evidence="15">Vta1/callose synthase N-terminal domain-containing protein</fullName>
    </recommendedName>
</protein>
<evidence type="ECO:0000256" key="3">
    <source>
        <dbReference type="ARBA" id="ARBA00007895"/>
    </source>
</evidence>
<feature type="domain" description="Vta1/callose synthase N-terminal" evidence="11">
    <location>
        <begin position="13"/>
        <end position="183"/>
    </location>
</feature>
<feature type="compositionally biased region" description="Basic and acidic residues" evidence="10">
    <location>
        <begin position="256"/>
        <end position="265"/>
    </location>
</feature>
<evidence type="ECO:0000259" key="11">
    <source>
        <dbReference type="Pfam" id="PF04652"/>
    </source>
</evidence>
<keyword evidence="5" id="KW-0963">Cytoplasm</keyword>
<dbReference type="EMBL" id="JANCYW010000001">
    <property type="protein sequence ID" value="KAK4534106.1"/>
    <property type="molecule type" value="Genomic_DNA"/>
</dbReference>
<feature type="region of interest" description="Disordered" evidence="10">
    <location>
        <begin position="215"/>
        <end position="323"/>
    </location>
</feature>
<dbReference type="Pfam" id="PF18097">
    <property type="entry name" value="Vta1_C"/>
    <property type="match status" value="1"/>
</dbReference>
<organism evidence="13 14">
    <name type="scientific">Cyanidium caldarium</name>
    <name type="common">Red alga</name>
    <dbReference type="NCBI Taxonomy" id="2771"/>
    <lineage>
        <taxon>Eukaryota</taxon>
        <taxon>Rhodophyta</taxon>
        <taxon>Bangiophyceae</taxon>
        <taxon>Cyanidiales</taxon>
        <taxon>Cyanidiaceae</taxon>
        <taxon>Cyanidium</taxon>
    </lineage>
</organism>
<feature type="domain" description="Vta1 C-terminal" evidence="12">
    <location>
        <begin position="324"/>
        <end position="356"/>
    </location>
</feature>
<keyword evidence="9" id="KW-0175">Coiled coil</keyword>
<evidence type="ECO:0000256" key="6">
    <source>
        <dbReference type="ARBA" id="ARBA00022753"/>
    </source>
</evidence>